<feature type="compositionally biased region" description="Low complexity" evidence="16">
    <location>
        <begin position="15"/>
        <end position="29"/>
    </location>
</feature>
<keyword evidence="11" id="KW-0472">Membrane</keyword>
<evidence type="ECO:0000256" key="10">
    <source>
        <dbReference type="ARBA" id="ARBA00023134"/>
    </source>
</evidence>
<feature type="compositionally biased region" description="Low complexity" evidence="16">
    <location>
        <begin position="61"/>
        <end position="71"/>
    </location>
</feature>
<accession>A0A6J8BRB7</accession>
<evidence type="ECO:0000256" key="16">
    <source>
        <dbReference type="SAM" id="MobiDB-lite"/>
    </source>
</evidence>
<keyword evidence="19" id="KW-1185">Reference proteome</keyword>
<feature type="compositionally biased region" description="Basic and acidic residues" evidence="16">
    <location>
        <begin position="92"/>
        <end position="109"/>
    </location>
</feature>
<dbReference type="OrthoDB" id="416553at2759"/>
<evidence type="ECO:0000256" key="5">
    <source>
        <dbReference type="ARBA" id="ARBA00022475"/>
    </source>
</evidence>
<feature type="compositionally biased region" description="Basic and acidic residues" evidence="16">
    <location>
        <begin position="578"/>
        <end position="630"/>
    </location>
</feature>
<keyword evidence="7" id="KW-0132">Cell division</keyword>
<evidence type="ECO:0000256" key="9">
    <source>
        <dbReference type="ARBA" id="ARBA00022776"/>
    </source>
</evidence>
<dbReference type="GO" id="GO:0030496">
    <property type="term" value="C:midbody"/>
    <property type="evidence" value="ECO:0007669"/>
    <property type="project" value="UniProtKB-SubCell"/>
</dbReference>
<evidence type="ECO:0000256" key="1">
    <source>
        <dbReference type="ARBA" id="ARBA00004186"/>
    </source>
</evidence>
<dbReference type="PRINTS" id="PR01740">
    <property type="entry name" value="SEPTIN2"/>
</dbReference>
<dbReference type="InterPro" id="IPR008113">
    <property type="entry name" value="Septin2"/>
</dbReference>
<dbReference type="GO" id="GO:0060170">
    <property type="term" value="C:ciliary membrane"/>
    <property type="evidence" value="ECO:0007669"/>
    <property type="project" value="UniProtKB-SubCell"/>
</dbReference>
<dbReference type="GO" id="GO:0005525">
    <property type="term" value="F:GTP binding"/>
    <property type="evidence" value="ECO:0007669"/>
    <property type="project" value="UniProtKB-KW"/>
</dbReference>
<name>A0A6J8BRB7_MYTCO</name>
<evidence type="ECO:0000256" key="7">
    <source>
        <dbReference type="ARBA" id="ARBA00022618"/>
    </source>
</evidence>
<evidence type="ECO:0000256" key="2">
    <source>
        <dbReference type="ARBA" id="ARBA00004214"/>
    </source>
</evidence>
<dbReference type="AlphaFoldDB" id="A0A6J8BRB7"/>
<evidence type="ECO:0000256" key="4">
    <source>
        <dbReference type="ARBA" id="ARBA00004626"/>
    </source>
</evidence>
<dbReference type="GO" id="GO:0005819">
    <property type="term" value="C:spindle"/>
    <property type="evidence" value="ECO:0007669"/>
    <property type="project" value="UniProtKB-SubCell"/>
</dbReference>
<dbReference type="Pfam" id="PF00735">
    <property type="entry name" value="Septin"/>
    <property type="match status" value="1"/>
</dbReference>
<dbReference type="GO" id="GO:0051301">
    <property type="term" value="P:cell division"/>
    <property type="evidence" value="ECO:0007669"/>
    <property type="project" value="UniProtKB-KW"/>
</dbReference>
<dbReference type="SUPFAM" id="SSF52540">
    <property type="entry name" value="P-loop containing nucleoside triphosphate hydrolases"/>
    <property type="match status" value="1"/>
</dbReference>
<feature type="compositionally biased region" description="Basic and acidic residues" evidence="16">
    <location>
        <begin position="45"/>
        <end position="60"/>
    </location>
</feature>
<protein>
    <submittedName>
        <fullName evidence="18">SEPT2</fullName>
    </submittedName>
</protein>
<dbReference type="PANTHER" id="PTHR18884">
    <property type="entry name" value="SEPTIN"/>
    <property type="match status" value="1"/>
</dbReference>
<keyword evidence="6" id="KW-0963">Cytoplasm</keyword>
<evidence type="ECO:0000256" key="8">
    <source>
        <dbReference type="ARBA" id="ARBA00022741"/>
    </source>
</evidence>
<gene>
    <name evidence="18" type="ORF">MCOR_21618</name>
</gene>
<evidence type="ECO:0000256" key="15">
    <source>
        <dbReference type="RuleBase" id="RU004560"/>
    </source>
</evidence>
<comment type="similarity">
    <text evidence="15">Belongs to the TRAFAC class TrmE-Era-EngA-EngB-Septin-like GTPase superfamily. Septin GTPase family.</text>
</comment>
<dbReference type="Proteomes" id="UP000507470">
    <property type="component" value="Unassembled WGS sequence"/>
</dbReference>
<dbReference type="InterPro" id="IPR030379">
    <property type="entry name" value="G_SEPTIN_dom"/>
</dbReference>
<evidence type="ECO:0000256" key="11">
    <source>
        <dbReference type="ARBA" id="ARBA00023136"/>
    </source>
</evidence>
<feature type="region of interest" description="Disordered" evidence="16">
    <location>
        <begin position="564"/>
        <end position="639"/>
    </location>
</feature>
<dbReference type="Gene3D" id="3.40.50.300">
    <property type="entry name" value="P-loop containing nucleotide triphosphate hydrolases"/>
    <property type="match status" value="1"/>
</dbReference>
<dbReference type="CDD" id="cd01850">
    <property type="entry name" value="CDC_Septin"/>
    <property type="match status" value="1"/>
</dbReference>
<proteinExistence type="inferred from homology"/>
<evidence type="ECO:0000313" key="18">
    <source>
        <dbReference type="EMBL" id="CAC5386142.1"/>
    </source>
</evidence>
<keyword evidence="9" id="KW-0498">Mitosis</keyword>
<reference evidence="18 19" key="1">
    <citation type="submission" date="2020-06" db="EMBL/GenBank/DDBJ databases">
        <authorList>
            <person name="Li R."/>
            <person name="Bekaert M."/>
        </authorList>
    </citation>
    <scope>NUCLEOTIDE SEQUENCE [LARGE SCALE GENOMIC DNA]</scope>
    <source>
        <strain evidence="19">wild</strain>
    </source>
</reference>
<sequence length="639" mass="72044">MSSRPKTFTSTSRLTGTRTPKSPTSPTPGEATKRSQFGSVTSKSSVKDGTKTQKLSDDKSSSSSVRSSNSSIETAELHISEEKPNIPKRRTSLRETEQKPKETSPEDKSSSFLIKKRNSLRKTEGTGERSYIPRKSNSFKAEDITSTAEKFRSASSARKTSIESSIKTESNIPSRKKVNEIHSETILSNQSSVTHTSSNDINGKSDAHSNIIVSNTKAESETEKLSSETNVSSIVTSGHVEIQTRRKQMDDLPTESCLSDKPKVFMQFTCPEQPGYVGFANLPNQVHRKSVKKGFEFTLMVVGESGLGKSTLVNSLFLTDLYPERQIHSAAEKIKQTVKIDASTVEIEERGVKLRLTVVDTPGFGDSLNSVDCFKPIIQYVDDQFERYLQDESGLNRRHIIDNRVHCCFYFINPSGHGLRPLDITFMRAVHHKVNIVPVIAKADTLTKHEVQRLKKRVLDQIDEYGISIYPLPDCDSDEDEDYREQCRQLKEAVPFAVIGANTVIEVKGRKVRGRMYPWGVVEVENPEHCDFIKLRTMLITHMQDLQEVTQEVHYENFRADKLAGGGGQAVPKKVRGRQREEAVEQDKNRRPESMVGGDEKEKQLQEKDAELRRMQEMEHQANKMVESKQKMSRFSATY</sequence>
<dbReference type="GO" id="GO:0005737">
    <property type="term" value="C:cytoplasm"/>
    <property type="evidence" value="ECO:0007669"/>
    <property type="project" value="UniProtKB-ARBA"/>
</dbReference>
<keyword evidence="10 15" id="KW-0342">GTP-binding</keyword>
<feature type="compositionally biased region" description="Basic and acidic residues" evidence="16">
    <location>
        <begin position="75"/>
        <end position="85"/>
    </location>
</feature>
<dbReference type="EMBL" id="CACVKT020003841">
    <property type="protein sequence ID" value="CAC5386142.1"/>
    <property type="molecule type" value="Genomic_DNA"/>
</dbReference>
<keyword evidence="14" id="KW-0131">Cell cycle</keyword>
<dbReference type="InterPro" id="IPR016491">
    <property type="entry name" value="Septin"/>
</dbReference>
<organism evidence="18 19">
    <name type="scientific">Mytilus coruscus</name>
    <name type="common">Sea mussel</name>
    <dbReference type="NCBI Taxonomy" id="42192"/>
    <lineage>
        <taxon>Eukaryota</taxon>
        <taxon>Metazoa</taxon>
        <taxon>Spiralia</taxon>
        <taxon>Lophotrochozoa</taxon>
        <taxon>Mollusca</taxon>
        <taxon>Bivalvia</taxon>
        <taxon>Autobranchia</taxon>
        <taxon>Pteriomorphia</taxon>
        <taxon>Mytilida</taxon>
        <taxon>Mytiloidea</taxon>
        <taxon>Mytilidae</taxon>
        <taxon>Mytilinae</taxon>
        <taxon>Mytilus</taxon>
    </lineage>
</organism>
<keyword evidence="5" id="KW-1003">Cell membrane</keyword>
<evidence type="ECO:0000313" key="19">
    <source>
        <dbReference type="Proteomes" id="UP000507470"/>
    </source>
</evidence>
<feature type="region of interest" description="Disordered" evidence="16">
    <location>
        <begin position="1"/>
        <end position="137"/>
    </location>
</feature>
<dbReference type="PROSITE" id="PS51719">
    <property type="entry name" value="G_SEPTIN"/>
    <property type="match status" value="1"/>
</dbReference>
<evidence type="ECO:0000259" key="17">
    <source>
        <dbReference type="PROSITE" id="PS51719"/>
    </source>
</evidence>
<dbReference type="GO" id="GO:0032154">
    <property type="term" value="C:cleavage furrow"/>
    <property type="evidence" value="ECO:0007669"/>
    <property type="project" value="UniProtKB-SubCell"/>
</dbReference>
<keyword evidence="12" id="KW-0206">Cytoskeleton</keyword>
<keyword evidence="8 15" id="KW-0547">Nucleotide-binding</keyword>
<feature type="compositionally biased region" description="Polar residues" evidence="16">
    <location>
        <begin position="34"/>
        <end position="44"/>
    </location>
</feature>
<feature type="compositionally biased region" description="Polar residues" evidence="16">
    <location>
        <begin position="1"/>
        <end position="14"/>
    </location>
</feature>
<feature type="domain" description="Septin-type G" evidence="17">
    <location>
        <begin position="293"/>
        <end position="565"/>
    </location>
</feature>
<dbReference type="InterPro" id="IPR027417">
    <property type="entry name" value="P-loop_NTPase"/>
</dbReference>
<evidence type="ECO:0000256" key="3">
    <source>
        <dbReference type="ARBA" id="ARBA00004309"/>
    </source>
</evidence>
<evidence type="ECO:0000256" key="13">
    <source>
        <dbReference type="ARBA" id="ARBA00023273"/>
    </source>
</evidence>
<evidence type="ECO:0000256" key="14">
    <source>
        <dbReference type="ARBA" id="ARBA00023306"/>
    </source>
</evidence>
<keyword evidence="13" id="KW-0966">Cell projection</keyword>
<comment type="subcellular location">
    <subcellularLocation>
        <location evidence="3">Cell projection</location>
        <location evidence="3">Cilium membrane</location>
    </subcellularLocation>
    <subcellularLocation>
        <location evidence="4">Cleavage furrow</location>
    </subcellularLocation>
    <subcellularLocation>
        <location evidence="1">Cytoplasm</location>
        <location evidence="1">Cytoskeleton</location>
        <location evidence="1">Spindle</location>
    </subcellularLocation>
    <subcellularLocation>
        <location evidence="2">Midbody</location>
    </subcellularLocation>
</comment>
<evidence type="ECO:0000256" key="6">
    <source>
        <dbReference type="ARBA" id="ARBA00022490"/>
    </source>
</evidence>
<dbReference type="FunFam" id="3.40.50.300:FF:000064">
    <property type="entry name" value="Septin 4"/>
    <property type="match status" value="1"/>
</dbReference>
<evidence type="ECO:0000256" key="12">
    <source>
        <dbReference type="ARBA" id="ARBA00023212"/>
    </source>
</evidence>